<dbReference type="Pfam" id="PF07172">
    <property type="entry name" value="GRP"/>
    <property type="match status" value="1"/>
</dbReference>
<reference evidence="3 4" key="1">
    <citation type="journal article" date="2018" name="PLoS Genet.">
        <title>Population sequencing reveals clonal diversity and ancestral inbreeding in the grapevine cultivar Chardonnay.</title>
        <authorList>
            <person name="Roach M.J."/>
            <person name="Johnson D.L."/>
            <person name="Bohlmann J."/>
            <person name="van Vuuren H.J."/>
            <person name="Jones S.J."/>
            <person name="Pretorius I.S."/>
            <person name="Schmidt S.A."/>
            <person name="Borneman A.R."/>
        </authorList>
    </citation>
    <scope>NUCLEOTIDE SEQUENCE [LARGE SCALE GENOMIC DNA]</scope>
    <source>
        <strain evidence="4">cv. Chardonnay</strain>
        <tissue evidence="3">Leaf</tissue>
    </source>
</reference>
<dbReference type="InterPro" id="IPR010800">
    <property type="entry name" value="GRP"/>
</dbReference>
<feature type="region of interest" description="Disordered" evidence="1">
    <location>
        <begin position="30"/>
        <end position="99"/>
    </location>
</feature>
<feature type="compositionally biased region" description="Basic residues" evidence="1">
    <location>
        <begin position="53"/>
        <end position="81"/>
    </location>
</feature>
<dbReference type="Proteomes" id="UP000288805">
    <property type="component" value="Unassembled WGS sequence"/>
</dbReference>
<proteinExistence type="predicted"/>
<organism evidence="3 4">
    <name type="scientific">Vitis vinifera</name>
    <name type="common">Grape</name>
    <dbReference type="NCBI Taxonomy" id="29760"/>
    <lineage>
        <taxon>Eukaryota</taxon>
        <taxon>Viridiplantae</taxon>
        <taxon>Streptophyta</taxon>
        <taxon>Embryophyta</taxon>
        <taxon>Tracheophyta</taxon>
        <taxon>Spermatophyta</taxon>
        <taxon>Magnoliopsida</taxon>
        <taxon>eudicotyledons</taxon>
        <taxon>Gunneridae</taxon>
        <taxon>Pentapetalae</taxon>
        <taxon>rosids</taxon>
        <taxon>Vitales</taxon>
        <taxon>Vitaceae</taxon>
        <taxon>Viteae</taxon>
        <taxon>Vitis</taxon>
    </lineage>
</organism>
<evidence type="ECO:0000256" key="1">
    <source>
        <dbReference type="SAM" id="MobiDB-lite"/>
    </source>
</evidence>
<dbReference type="EMBL" id="QGNW01001818">
    <property type="protein sequence ID" value="RVW29967.1"/>
    <property type="molecule type" value="Genomic_DNA"/>
</dbReference>
<comment type="caution">
    <text evidence="3">The sequence shown here is derived from an EMBL/GenBank/DDBJ whole genome shotgun (WGS) entry which is preliminary data.</text>
</comment>
<dbReference type="PANTHER" id="PTHR37389:SF16">
    <property type="entry name" value="GLYCINE-RICH CELL WALL STRUCTURAL PROTEIN"/>
    <property type="match status" value="1"/>
</dbReference>
<feature type="chain" id="PRO_5019375291" evidence="2">
    <location>
        <begin position="22"/>
        <end position="99"/>
    </location>
</feature>
<sequence>MAYSKVFLLLGLLCSVVLVLSSEVSARELAEAAQTQGSVEEAKHWGHGLGHGHWGHGHGHGHWGHGHGHGHGHRHGHHGKPGHGGAAETEENESEAGEN</sequence>
<evidence type="ECO:0000256" key="2">
    <source>
        <dbReference type="SAM" id="SignalP"/>
    </source>
</evidence>
<feature type="signal peptide" evidence="2">
    <location>
        <begin position="1"/>
        <end position="21"/>
    </location>
</feature>
<dbReference type="AlphaFoldDB" id="A0A438D3I3"/>
<protein>
    <submittedName>
        <fullName evidence="3">Uncharacterized protein</fullName>
    </submittedName>
</protein>
<keyword evidence="2" id="KW-0732">Signal</keyword>
<name>A0A438D3I3_VITVI</name>
<dbReference type="PANTHER" id="PTHR37389">
    <property type="entry name" value="NODULIN-24"/>
    <property type="match status" value="1"/>
</dbReference>
<accession>A0A438D3I3</accession>
<gene>
    <name evidence="3" type="ORF">CK203_101361</name>
</gene>
<feature type="compositionally biased region" description="Acidic residues" evidence="1">
    <location>
        <begin position="88"/>
        <end position="99"/>
    </location>
</feature>
<evidence type="ECO:0000313" key="3">
    <source>
        <dbReference type="EMBL" id="RVW29967.1"/>
    </source>
</evidence>
<evidence type="ECO:0000313" key="4">
    <source>
        <dbReference type="Proteomes" id="UP000288805"/>
    </source>
</evidence>